<dbReference type="RefSeq" id="WP_031540518.1">
    <property type="nucleotide sequence ID" value="NZ_JBBMFN010000062.1"/>
</dbReference>
<keyword evidence="2" id="KW-1185">Reference proteome</keyword>
<dbReference type="SUPFAM" id="SSF52833">
    <property type="entry name" value="Thioredoxin-like"/>
    <property type="match status" value="1"/>
</dbReference>
<dbReference type="InterPro" id="IPR022551">
    <property type="entry name" value="BrxC"/>
</dbReference>
<name>A0ABV1F2W9_9BACI</name>
<reference evidence="1 2" key="1">
    <citation type="submission" date="2024-03" db="EMBL/GenBank/DDBJ databases">
        <title>Human intestinal bacterial collection.</title>
        <authorList>
            <person name="Pauvert C."/>
            <person name="Hitch T.C.A."/>
            <person name="Clavel T."/>
        </authorList>
    </citation>
    <scope>NUCLEOTIDE SEQUENCE [LARGE SCALE GENOMIC DNA]</scope>
    <source>
        <strain evidence="1 2">CLA-SR-H024</strain>
    </source>
</reference>
<protein>
    <submittedName>
        <fullName evidence="1">Bacillithiol system redox-active protein YtxJ</fullName>
    </submittedName>
</protein>
<dbReference type="NCBIfam" id="TIGR04019">
    <property type="entry name" value="B_thiol_YtxJ"/>
    <property type="match status" value="1"/>
</dbReference>
<accession>A0ABV1F2W9</accession>
<evidence type="ECO:0000313" key="2">
    <source>
        <dbReference type="Proteomes" id="UP001465426"/>
    </source>
</evidence>
<organism evidence="1 2">
    <name type="scientific">Niallia hominis</name>
    <dbReference type="NCBI Taxonomy" id="3133173"/>
    <lineage>
        <taxon>Bacteria</taxon>
        <taxon>Bacillati</taxon>
        <taxon>Bacillota</taxon>
        <taxon>Bacilli</taxon>
        <taxon>Bacillales</taxon>
        <taxon>Bacillaceae</taxon>
        <taxon>Niallia</taxon>
    </lineage>
</organism>
<dbReference type="Pfam" id="PF11009">
    <property type="entry name" value="BrxC"/>
    <property type="match status" value="1"/>
</dbReference>
<proteinExistence type="predicted"/>
<sequence>MKKIDTVEKFEGLVQSKEIFWLVKHSLTCPISANAFDEYKQYAEDNKEIATYYLAVQESRALSNYIAENYQVRHESPQALLFENNHIVWHTSHGKITVDSLQKAVIER</sequence>
<dbReference type="Proteomes" id="UP001465426">
    <property type="component" value="Unassembled WGS sequence"/>
</dbReference>
<dbReference type="Gene3D" id="3.40.30.10">
    <property type="entry name" value="Glutaredoxin"/>
    <property type="match status" value="1"/>
</dbReference>
<dbReference type="EMBL" id="JBBMFN010000062">
    <property type="protein sequence ID" value="MEQ2467733.1"/>
    <property type="molecule type" value="Genomic_DNA"/>
</dbReference>
<dbReference type="InterPro" id="IPR036249">
    <property type="entry name" value="Thioredoxin-like_sf"/>
</dbReference>
<comment type="caution">
    <text evidence="1">The sequence shown here is derived from an EMBL/GenBank/DDBJ whole genome shotgun (WGS) entry which is preliminary data.</text>
</comment>
<gene>
    <name evidence="1" type="primary">ytxJ</name>
    <name evidence="1" type="ORF">WMO63_18915</name>
</gene>
<evidence type="ECO:0000313" key="1">
    <source>
        <dbReference type="EMBL" id="MEQ2467733.1"/>
    </source>
</evidence>